<feature type="compositionally biased region" description="Basic and acidic residues" evidence="14">
    <location>
        <begin position="520"/>
        <end position="540"/>
    </location>
</feature>
<feature type="compositionally biased region" description="Basic and acidic residues" evidence="14">
    <location>
        <begin position="669"/>
        <end position="703"/>
    </location>
</feature>
<dbReference type="InterPro" id="IPR019786">
    <property type="entry name" value="Zinc_finger_PHD-type_CS"/>
</dbReference>
<keyword evidence="3" id="KW-1017">Isopeptide bond</keyword>
<keyword evidence="11" id="KW-0539">Nucleus</keyword>
<dbReference type="PROSITE" id="PS52014">
    <property type="entry name" value="SAMD1_WH"/>
    <property type="match status" value="1"/>
</dbReference>
<keyword evidence="6 13" id="KW-0863">Zinc-finger</keyword>
<evidence type="ECO:0000256" key="3">
    <source>
        <dbReference type="ARBA" id="ARBA00022499"/>
    </source>
</evidence>
<dbReference type="SUPFAM" id="SSF144232">
    <property type="entry name" value="HIT/MYND zinc finger-like"/>
    <property type="match status" value="1"/>
</dbReference>
<evidence type="ECO:0000256" key="10">
    <source>
        <dbReference type="ARBA" id="ARBA00023117"/>
    </source>
</evidence>
<dbReference type="SUPFAM" id="SSF63748">
    <property type="entry name" value="Tudor/PWWP/MBT"/>
    <property type="match status" value="1"/>
</dbReference>
<feature type="domain" description="MYND-type" evidence="17">
    <location>
        <begin position="1259"/>
        <end position="1294"/>
    </location>
</feature>
<feature type="region of interest" description="Disordered" evidence="14">
    <location>
        <begin position="1022"/>
        <end position="1077"/>
    </location>
</feature>
<evidence type="ECO:0000256" key="1">
    <source>
        <dbReference type="ARBA" id="ARBA00004123"/>
    </source>
</evidence>
<dbReference type="PROSITE" id="PS50865">
    <property type="entry name" value="ZF_MYND_2"/>
    <property type="match status" value="1"/>
</dbReference>
<evidence type="ECO:0000256" key="13">
    <source>
        <dbReference type="PROSITE-ProRule" id="PRU00134"/>
    </source>
</evidence>
<evidence type="ECO:0000256" key="7">
    <source>
        <dbReference type="ARBA" id="ARBA00022833"/>
    </source>
</evidence>
<feature type="compositionally biased region" description="Basic residues" evidence="14">
    <location>
        <begin position="970"/>
        <end position="982"/>
    </location>
</feature>
<dbReference type="CDD" id="cd20159">
    <property type="entry name" value="PWWP_BS69"/>
    <property type="match status" value="1"/>
</dbReference>
<feature type="compositionally biased region" description="Basic and acidic residues" evidence="14">
    <location>
        <begin position="920"/>
        <end position="933"/>
    </location>
</feature>
<evidence type="ECO:0000256" key="12">
    <source>
        <dbReference type="PROSITE-ProRule" id="PRU00035"/>
    </source>
</evidence>
<keyword evidence="8" id="KW-0832">Ubl conjugation</keyword>
<protein>
    <submittedName>
        <fullName evidence="20">Protein kinase C-binding protein 1-like</fullName>
    </submittedName>
</protein>
<feature type="domain" description="Bromo" evidence="15">
    <location>
        <begin position="240"/>
        <end position="310"/>
    </location>
</feature>
<evidence type="ECO:0000256" key="5">
    <source>
        <dbReference type="ARBA" id="ARBA00022723"/>
    </source>
</evidence>
<feature type="compositionally biased region" description="Basic and acidic residues" evidence="14">
    <location>
        <begin position="747"/>
        <end position="758"/>
    </location>
</feature>
<dbReference type="InterPro" id="IPR047268">
    <property type="entry name" value="PWWP_BS69"/>
</dbReference>
<evidence type="ECO:0000259" key="17">
    <source>
        <dbReference type="PROSITE" id="PS50865"/>
    </source>
</evidence>
<feature type="domain" description="PWWP" evidence="16">
    <location>
        <begin position="353"/>
        <end position="404"/>
    </location>
</feature>
<feature type="domain" description="SAMD1-like winged helix (WH)" evidence="18">
    <location>
        <begin position="23"/>
        <end position="100"/>
    </location>
</feature>
<dbReference type="InterPro" id="IPR002893">
    <property type="entry name" value="Znf_MYND"/>
</dbReference>
<reference evidence="20" key="1">
    <citation type="submission" date="2025-08" db="UniProtKB">
        <authorList>
            <consortium name="RefSeq"/>
        </authorList>
    </citation>
    <scope>IDENTIFICATION</scope>
</reference>
<dbReference type="KEGG" id="dci:103508756"/>
<dbReference type="InterPro" id="IPR013083">
    <property type="entry name" value="Znf_RING/FYVE/PHD"/>
</dbReference>
<dbReference type="InterPro" id="IPR057053">
    <property type="entry name" value="MYND_ZMYND11_ZMYD8"/>
</dbReference>
<dbReference type="GO" id="GO:0003677">
    <property type="term" value="F:DNA binding"/>
    <property type="evidence" value="ECO:0007669"/>
    <property type="project" value="InterPro"/>
</dbReference>
<dbReference type="InterPro" id="IPR048589">
    <property type="entry name" value="SAMD1-like_WH"/>
</dbReference>
<dbReference type="PaxDb" id="121845-A0A1S3D1R2"/>
<dbReference type="Gene3D" id="1.20.920.10">
    <property type="entry name" value="Bromodomain-like"/>
    <property type="match status" value="1"/>
</dbReference>
<evidence type="ECO:0000259" key="16">
    <source>
        <dbReference type="PROSITE" id="PS50812"/>
    </source>
</evidence>
<dbReference type="GO" id="GO:0006325">
    <property type="term" value="P:chromatin organization"/>
    <property type="evidence" value="ECO:0007669"/>
    <property type="project" value="UniProtKB-KW"/>
</dbReference>
<dbReference type="InterPro" id="IPR001487">
    <property type="entry name" value="Bromodomain"/>
</dbReference>
<dbReference type="PANTHER" id="PTHR46379">
    <property type="entry name" value="ZINC FINGER MYND DOMAIN-CONTAINING"/>
    <property type="match status" value="1"/>
</dbReference>
<dbReference type="GO" id="GO:0003714">
    <property type="term" value="F:transcription corepressor activity"/>
    <property type="evidence" value="ECO:0007669"/>
    <property type="project" value="InterPro"/>
</dbReference>
<dbReference type="Pfam" id="PF24324">
    <property type="entry name" value="MYND_ZMYND11_ZMYD8"/>
    <property type="match status" value="1"/>
</dbReference>
<dbReference type="Gene3D" id="3.30.40.10">
    <property type="entry name" value="Zinc/RING finger domain, C3HC4 (zinc finger)"/>
    <property type="match status" value="1"/>
</dbReference>
<dbReference type="GO" id="GO:0034243">
    <property type="term" value="P:regulation of transcription elongation by RNA polymerase II"/>
    <property type="evidence" value="ECO:0007669"/>
    <property type="project" value="InterPro"/>
</dbReference>
<dbReference type="Gene3D" id="2.30.30.140">
    <property type="match status" value="1"/>
</dbReference>
<feature type="compositionally biased region" description="Basic residues" evidence="14">
    <location>
        <begin position="554"/>
        <end position="572"/>
    </location>
</feature>
<evidence type="ECO:0000256" key="8">
    <source>
        <dbReference type="ARBA" id="ARBA00022843"/>
    </source>
</evidence>
<feature type="compositionally biased region" description="Basic and acidic residues" evidence="14">
    <location>
        <begin position="573"/>
        <end position="594"/>
    </location>
</feature>
<comment type="subcellular location">
    <subcellularLocation>
        <location evidence="1">Nucleus</location>
    </subcellularLocation>
</comment>
<dbReference type="CDD" id="cd15537">
    <property type="entry name" value="PHD_BS69"/>
    <property type="match status" value="1"/>
</dbReference>
<dbReference type="SUPFAM" id="SSF47370">
    <property type="entry name" value="Bromodomain"/>
    <property type="match status" value="1"/>
</dbReference>
<dbReference type="GO" id="GO:0008270">
    <property type="term" value="F:zinc ion binding"/>
    <property type="evidence" value="ECO:0007669"/>
    <property type="project" value="UniProtKB-KW"/>
</dbReference>
<evidence type="ECO:0000256" key="6">
    <source>
        <dbReference type="ARBA" id="ARBA00022771"/>
    </source>
</evidence>
<evidence type="ECO:0000313" key="19">
    <source>
        <dbReference type="Proteomes" id="UP000079169"/>
    </source>
</evidence>
<dbReference type="SMART" id="SM00249">
    <property type="entry name" value="PHD"/>
    <property type="match status" value="1"/>
</dbReference>
<feature type="compositionally biased region" description="Basic and acidic residues" evidence="14">
    <location>
        <begin position="992"/>
        <end position="1003"/>
    </location>
</feature>
<keyword evidence="7" id="KW-0862">Zinc</keyword>
<dbReference type="InterPro" id="IPR001965">
    <property type="entry name" value="Znf_PHD"/>
</dbReference>
<dbReference type="SUPFAM" id="SSF57903">
    <property type="entry name" value="FYVE/PHD zinc finger"/>
    <property type="match status" value="1"/>
</dbReference>
<proteinExistence type="predicted"/>
<feature type="compositionally biased region" description="Polar residues" evidence="14">
    <location>
        <begin position="767"/>
        <end position="783"/>
    </location>
</feature>
<dbReference type="STRING" id="121845.A0A1S3D1R2"/>
<sequence length="1299" mass="149483">MESTDTDNVQETNGNNLFASMSRRRLSCPQILQYLWDAVKISKYQRQFPTKERLFKYIQKNYSIPTDELDKQLHHSARDKLLEVIIKPVGDKKAAIPDSEDSSVRMENGVLVTEGYSFPRDFESVIPESHDWYCFECHLGGDVLSCSVCHRVFHCSCIKADDSSEQAKKFVCKICTDIEKENECNVLSNISKRRLNRLLEYLTIKLKEKFPDNVRDRTFEEPAIVPPAFVPHRRASNVIRKEPTDLTFRHLLTQDCEWRMRKIMHTYIDLNSIYENTKVKKYKNIEEYRADVLTMIHNVVVYHGSLSSIAVKAREMLRECSQCIDDIKCCHFCFKHGNEKVKRYWFCKPCTPPHDLVYAKQDEPPFWWPAKVFKKEDTSYDVWFFGDHNRAKVDIVDTKPIAEDVLSLVTKRTTSFNKALKELQEHQFLLEELSSVTNNFSIAYTDSSSSEEDDEVLEDEKKSLLRLKLAPMLKNIAKNRSKSASASTSNNNSPGCFSENSSTSFSSKIYVQSPDASKKSPELKFLDVKSPDGDKMKQIDDIDADSESEEVNKKAMKKSTKKTKSLKKKKINNKLDSDESDISKIVENHTEPSIERFNSTELKSQTVQTAESSKTDSNIEEKNLDETSNQRVTRKRNSLRNIVSNKQVVNNVATEKVPDKVHPKLSSSKLEKIVKNLESKAEKKDDKQLSDCDKDEEKAEIPLDLRLQQLNNKRASRDSEDKKVLKPETVPPLTIILNNDKVKKPKKSTENNTEKDVGDSTDDGMDSSCNLDSESQRSAKTVNSKSKSKSKKETKPDEISQVEENKDEEEDIETSKNTILTRKPLRRKHYKEDESFSPYLDDGIEETNTVVKRKRLVSRRKSKKDSTEEHDKEAAIKKSCMVRKALYKLKEKFQLDDEDEEDSNTTERENESDTNQEDENMSKTDDDSSEKKTRALRKTVLRTKIPLEEINDDTLLHKISDEQDLEEKRKKTKLFARSLRTKSQKDDTEENDANKNNEEEQSKELTNFSVLKKFRTSPRKVKSITSNDSSTSDIPNICLETNDTSPLSTPAKVSLKRGRPKKVNSSSNSVCSDDLMSDSGANNKIDIVNNNDTNTVTSFNMEVAEEKSASGDEAPEGLTKHKHFVKNIPKKRKTIKNMPILADSDKDVSSPTHDDGLGEGLNGIIKHNEDDSNSSSSHDVVIEMKDGKSRTISTQTRLRGKGGNPFGCSKEWLEVIKQEFHHEKLREIEKLNEKHKREMQYTVEMYEQLMKDNKRKQWCFHCGLEAIYHCCWNTAYCSIPCQQIHWTLEHRHFCRRRPR</sequence>
<organism evidence="19 20">
    <name type="scientific">Diaphorina citri</name>
    <name type="common">Asian citrus psyllid</name>
    <dbReference type="NCBI Taxonomy" id="121845"/>
    <lineage>
        <taxon>Eukaryota</taxon>
        <taxon>Metazoa</taxon>
        <taxon>Ecdysozoa</taxon>
        <taxon>Arthropoda</taxon>
        <taxon>Hexapoda</taxon>
        <taxon>Insecta</taxon>
        <taxon>Pterygota</taxon>
        <taxon>Neoptera</taxon>
        <taxon>Paraneoptera</taxon>
        <taxon>Hemiptera</taxon>
        <taxon>Sternorrhyncha</taxon>
        <taxon>Psylloidea</taxon>
        <taxon>Psyllidae</taxon>
        <taxon>Diaphorininae</taxon>
        <taxon>Diaphorina</taxon>
    </lineage>
</organism>
<dbReference type="Proteomes" id="UP000079169">
    <property type="component" value="Unplaced"/>
</dbReference>
<dbReference type="GO" id="GO:0005634">
    <property type="term" value="C:nucleus"/>
    <property type="evidence" value="ECO:0007669"/>
    <property type="project" value="UniProtKB-SubCell"/>
</dbReference>
<dbReference type="InterPro" id="IPR047269">
    <property type="entry name" value="ZMY11"/>
</dbReference>
<evidence type="ECO:0000313" key="20">
    <source>
        <dbReference type="RefSeq" id="XP_008471548.1"/>
    </source>
</evidence>
<dbReference type="PROSITE" id="PS01359">
    <property type="entry name" value="ZF_PHD_1"/>
    <property type="match status" value="1"/>
</dbReference>
<dbReference type="InterPro" id="IPR036427">
    <property type="entry name" value="Bromodomain-like_sf"/>
</dbReference>
<keyword evidence="19" id="KW-1185">Reference proteome</keyword>
<feature type="compositionally biased region" description="Basic and acidic residues" evidence="14">
    <location>
        <begin position="864"/>
        <end position="876"/>
    </location>
</feature>
<dbReference type="GeneID" id="103508756"/>
<dbReference type="PROSITE" id="PS50014">
    <property type="entry name" value="BROMODOMAIN_2"/>
    <property type="match status" value="1"/>
</dbReference>
<evidence type="ECO:0000256" key="2">
    <source>
        <dbReference type="ARBA" id="ARBA00022491"/>
    </source>
</evidence>
<dbReference type="InterPro" id="IPR011011">
    <property type="entry name" value="Znf_FYVE_PHD"/>
</dbReference>
<feature type="compositionally biased region" description="Low complexity" evidence="14">
    <location>
        <begin position="1023"/>
        <end position="1036"/>
    </location>
</feature>
<feature type="region of interest" description="Disordered" evidence="14">
    <location>
        <begin position="891"/>
        <end position="1003"/>
    </location>
</feature>
<keyword evidence="10 12" id="KW-0103">Bromodomain</keyword>
<evidence type="ECO:0000259" key="15">
    <source>
        <dbReference type="PROSITE" id="PS50014"/>
    </source>
</evidence>
<gene>
    <name evidence="20" type="primary">LOC103508756</name>
</gene>
<feature type="compositionally biased region" description="Basic residues" evidence="14">
    <location>
        <begin position="851"/>
        <end position="863"/>
    </location>
</feature>
<evidence type="ECO:0000256" key="11">
    <source>
        <dbReference type="ARBA" id="ARBA00023242"/>
    </source>
</evidence>
<feature type="compositionally biased region" description="Basic and acidic residues" evidence="14">
    <location>
        <begin position="954"/>
        <end position="969"/>
    </location>
</feature>
<accession>A0A1S3D1R2</accession>
<evidence type="ECO:0000259" key="18">
    <source>
        <dbReference type="PROSITE" id="PS52014"/>
    </source>
</evidence>
<dbReference type="RefSeq" id="XP_008471548.1">
    <property type="nucleotide sequence ID" value="XM_008473326.3"/>
</dbReference>
<feature type="compositionally biased region" description="Basic and acidic residues" evidence="14">
    <location>
        <begin position="715"/>
        <end position="726"/>
    </location>
</feature>
<feature type="compositionally biased region" description="Polar residues" evidence="14">
    <location>
        <begin position="596"/>
        <end position="612"/>
    </location>
</feature>
<dbReference type="GO" id="GO:0009966">
    <property type="term" value="P:regulation of signal transduction"/>
    <property type="evidence" value="ECO:0007669"/>
    <property type="project" value="TreeGrafter"/>
</dbReference>
<dbReference type="PROSITE" id="PS01360">
    <property type="entry name" value="ZF_MYND_1"/>
    <property type="match status" value="1"/>
</dbReference>
<name>A0A1S3D1R2_DIACI</name>
<dbReference type="OMA" id="GSTIAEX"/>
<evidence type="ECO:0000256" key="4">
    <source>
        <dbReference type="ARBA" id="ARBA00022553"/>
    </source>
</evidence>
<dbReference type="PROSITE" id="PS50812">
    <property type="entry name" value="PWWP"/>
    <property type="match status" value="1"/>
</dbReference>
<keyword evidence="4" id="KW-0597">Phosphoprotein</keyword>
<dbReference type="PANTHER" id="PTHR46379:SF1">
    <property type="entry name" value="ZINC FINGER MYND DOMAIN-CONTAINING PROTEIN 11"/>
    <property type="match status" value="1"/>
</dbReference>
<feature type="region of interest" description="Disordered" evidence="14">
    <location>
        <begin position="480"/>
        <end position="502"/>
    </location>
</feature>
<feature type="compositionally biased region" description="Low complexity" evidence="14">
    <location>
        <begin position="1063"/>
        <end position="1074"/>
    </location>
</feature>
<keyword evidence="9" id="KW-0156">Chromatin regulator</keyword>
<evidence type="ECO:0000256" key="14">
    <source>
        <dbReference type="SAM" id="MobiDB-lite"/>
    </source>
</evidence>
<evidence type="ECO:0000256" key="9">
    <source>
        <dbReference type="ARBA" id="ARBA00022853"/>
    </source>
</evidence>
<feature type="compositionally biased region" description="Polar residues" evidence="14">
    <location>
        <begin position="1039"/>
        <end position="1048"/>
    </location>
</feature>
<dbReference type="Pfam" id="PF00439">
    <property type="entry name" value="Bromodomain"/>
    <property type="match status" value="1"/>
</dbReference>
<keyword evidence="5" id="KW-0479">Metal-binding</keyword>
<feature type="compositionally biased region" description="Polar residues" evidence="14">
    <location>
        <begin position="639"/>
        <end position="653"/>
    </location>
</feature>
<feature type="compositionally biased region" description="Basic and acidic residues" evidence="14">
    <location>
        <begin position="613"/>
        <end position="625"/>
    </location>
</feature>
<keyword evidence="2" id="KW-0678">Repressor</keyword>
<feature type="region of interest" description="Disordered" evidence="14">
    <location>
        <begin position="520"/>
        <end position="878"/>
    </location>
</feature>
<dbReference type="InterPro" id="IPR000313">
    <property type="entry name" value="PWWP_dom"/>
</dbReference>
<dbReference type="OrthoDB" id="6272564at2759"/>